<dbReference type="AlphaFoldDB" id="A0A6C0J3Z1"/>
<organism evidence="2">
    <name type="scientific">viral metagenome</name>
    <dbReference type="NCBI Taxonomy" id="1070528"/>
    <lineage>
        <taxon>unclassified sequences</taxon>
        <taxon>metagenomes</taxon>
        <taxon>organismal metagenomes</taxon>
    </lineage>
</organism>
<evidence type="ECO:0000259" key="1">
    <source>
        <dbReference type="Pfam" id="PF07885"/>
    </source>
</evidence>
<proteinExistence type="predicted"/>
<dbReference type="Gene3D" id="1.10.287.70">
    <property type="match status" value="1"/>
</dbReference>
<dbReference type="EMBL" id="MN740292">
    <property type="protein sequence ID" value="QHT98353.1"/>
    <property type="molecule type" value="Genomic_DNA"/>
</dbReference>
<dbReference type="InterPro" id="IPR013099">
    <property type="entry name" value="K_chnl_dom"/>
</dbReference>
<protein>
    <recommendedName>
        <fullName evidence="1">Potassium channel domain-containing protein</fullName>
    </recommendedName>
</protein>
<accession>A0A6C0J3Z1</accession>
<feature type="domain" description="Potassium channel" evidence="1">
    <location>
        <begin position="8"/>
        <end position="74"/>
    </location>
</feature>
<sequence length="100" mass="10934">MIAKVLTILFITIVYGLVYATIHKADPTAFGFEDGLFDPFYFSFTTMSSVGYGDYSPKTRFAKAVVMSQQTILIVELISILENTVLGGGNSNVLNLNKLA</sequence>
<dbReference type="SUPFAM" id="SSF81324">
    <property type="entry name" value="Voltage-gated potassium channels"/>
    <property type="match status" value="1"/>
</dbReference>
<evidence type="ECO:0000313" key="2">
    <source>
        <dbReference type="EMBL" id="QHT98353.1"/>
    </source>
</evidence>
<dbReference type="Pfam" id="PF07885">
    <property type="entry name" value="Ion_trans_2"/>
    <property type="match status" value="1"/>
</dbReference>
<name>A0A6C0J3Z1_9ZZZZ</name>
<reference evidence="2" key="1">
    <citation type="journal article" date="2020" name="Nature">
        <title>Giant virus diversity and host interactions through global metagenomics.</title>
        <authorList>
            <person name="Schulz F."/>
            <person name="Roux S."/>
            <person name="Paez-Espino D."/>
            <person name="Jungbluth S."/>
            <person name="Walsh D.A."/>
            <person name="Denef V.J."/>
            <person name="McMahon K.D."/>
            <person name="Konstantinidis K.T."/>
            <person name="Eloe-Fadrosh E.A."/>
            <person name="Kyrpides N.C."/>
            <person name="Woyke T."/>
        </authorList>
    </citation>
    <scope>NUCLEOTIDE SEQUENCE</scope>
    <source>
        <strain evidence="2">GVMAG-M-3300025652-16</strain>
    </source>
</reference>